<reference evidence="1 2" key="1">
    <citation type="submission" date="2018-06" db="EMBL/GenBank/DDBJ databases">
        <authorList>
            <consortium name="Pathogen Informatics"/>
            <person name="Doyle S."/>
        </authorList>
    </citation>
    <scope>NUCLEOTIDE SEQUENCE [LARGE SCALE GENOMIC DNA]</scope>
    <source>
        <strain evidence="1 2">NCTC1934</strain>
    </source>
</reference>
<keyword evidence="2" id="KW-1185">Reference proteome</keyword>
<protein>
    <submittedName>
        <fullName evidence="1">Uncharacterized protein</fullName>
    </submittedName>
</protein>
<dbReference type="EMBL" id="UGRY01000002">
    <property type="protein sequence ID" value="SUA80232.1"/>
    <property type="molecule type" value="Genomic_DNA"/>
</dbReference>
<accession>A0A378YSV8</accession>
<sequence>MRALRYVAVGSEPEVREVPRKSAARVGFGISPYEAAVSAPYRGARAELIEPIDLAHEGVLDIAVERFTLDDAPEASRRPAAGTLRGRAVIVP</sequence>
<gene>
    <name evidence="1" type="ORF">NCTC1934_04174</name>
</gene>
<evidence type="ECO:0000313" key="1">
    <source>
        <dbReference type="EMBL" id="SUA80232.1"/>
    </source>
</evidence>
<dbReference type="AlphaFoldDB" id="A0A378YSV8"/>
<dbReference type="STRING" id="1406858.GCA_000710895_06269"/>
<dbReference type="Proteomes" id="UP000255467">
    <property type="component" value="Unassembled WGS sequence"/>
</dbReference>
<organism evidence="1 2">
    <name type="scientific">Nocardia otitidiscaviarum</name>
    <dbReference type="NCBI Taxonomy" id="1823"/>
    <lineage>
        <taxon>Bacteria</taxon>
        <taxon>Bacillati</taxon>
        <taxon>Actinomycetota</taxon>
        <taxon>Actinomycetes</taxon>
        <taxon>Mycobacteriales</taxon>
        <taxon>Nocardiaceae</taxon>
        <taxon>Nocardia</taxon>
    </lineage>
</organism>
<proteinExistence type="predicted"/>
<evidence type="ECO:0000313" key="2">
    <source>
        <dbReference type="Proteomes" id="UP000255467"/>
    </source>
</evidence>
<name>A0A378YSV8_9NOCA</name>